<proteinExistence type="predicted"/>
<keyword evidence="2" id="KW-1185">Reference proteome</keyword>
<evidence type="ECO:0000313" key="1">
    <source>
        <dbReference type="EnsemblPlants" id="AUR62043560-RA:cds"/>
    </source>
</evidence>
<reference evidence="1" key="2">
    <citation type="submission" date="2021-03" db="UniProtKB">
        <authorList>
            <consortium name="EnsemblPlants"/>
        </authorList>
    </citation>
    <scope>IDENTIFICATION</scope>
</reference>
<evidence type="ECO:0000313" key="2">
    <source>
        <dbReference type="Proteomes" id="UP000596660"/>
    </source>
</evidence>
<organism evidence="1 2">
    <name type="scientific">Chenopodium quinoa</name>
    <name type="common">Quinoa</name>
    <dbReference type="NCBI Taxonomy" id="63459"/>
    <lineage>
        <taxon>Eukaryota</taxon>
        <taxon>Viridiplantae</taxon>
        <taxon>Streptophyta</taxon>
        <taxon>Embryophyta</taxon>
        <taxon>Tracheophyta</taxon>
        <taxon>Spermatophyta</taxon>
        <taxon>Magnoliopsida</taxon>
        <taxon>eudicotyledons</taxon>
        <taxon>Gunneridae</taxon>
        <taxon>Pentapetalae</taxon>
        <taxon>Caryophyllales</taxon>
        <taxon>Chenopodiaceae</taxon>
        <taxon>Chenopodioideae</taxon>
        <taxon>Atripliceae</taxon>
        <taxon>Chenopodium</taxon>
    </lineage>
</organism>
<dbReference type="Gramene" id="AUR62043560-RA">
    <property type="protein sequence ID" value="AUR62043560-RA:cds"/>
    <property type="gene ID" value="AUR62043560"/>
</dbReference>
<sequence length="66" mass="7750">MELLMALLMGSLFGIFQKRSMIMKRRCGSVQSLLYNLFSVTLHTHILSEMHPWAISLYRQLTKQIH</sequence>
<reference evidence="1" key="1">
    <citation type="journal article" date="2017" name="Nature">
        <title>The genome of Chenopodium quinoa.</title>
        <authorList>
            <person name="Jarvis D.E."/>
            <person name="Ho Y.S."/>
            <person name="Lightfoot D.J."/>
            <person name="Schmoeckel S.M."/>
            <person name="Li B."/>
            <person name="Borm T.J.A."/>
            <person name="Ohyanagi H."/>
            <person name="Mineta K."/>
            <person name="Michell C.T."/>
            <person name="Saber N."/>
            <person name="Kharbatia N.M."/>
            <person name="Rupper R.R."/>
            <person name="Sharp A.R."/>
            <person name="Dally N."/>
            <person name="Boughton B.A."/>
            <person name="Woo Y.H."/>
            <person name="Gao G."/>
            <person name="Schijlen E.G.W.M."/>
            <person name="Guo X."/>
            <person name="Momin A.A."/>
            <person name="Negrao S."/>
            <person name="Al-Babili S."/>
            <person name="Gehring C."/>
            <person name="Roessner U."/>
            <person name="Jung C."/>
            <person name="Murphy K."/>
            <person name="Arold S.T."/>
            <person name="Gojobori T."/>
            <person name="van der Linden C.G."/>
            <person name="van Loo E.N."/>
            <person name="Jellen E.N."/>
            <person name="Maughan P.J."/>
            <person name="Tester M."/>
        </authorList>
    </citation>
    <scope>NUCLEOTIDE SEQUENCE [LARGE SCALE GENOMIC DNA]</scope>
    <source>
        <strain evidence="1">cv. PI 614886</strain>
    </source>
</reference>
<accession>A0A803NBV4</accession>
<dbReference type="Proteomes" id="UP000596660">
    <property type="component" value="Unplaced"/>
</dbReference>
<protein>
    <submittedName>
        <fullName evidence="1">Uncharacterized protein</fullName>
    </submittedName>
</protein>
<name>A0A803NBV4_CHEQI</name>
<dbReference type="AlphaFoldDB" id="A0A803NBV4"/>
<dbReference type="EnsemblPlants" id="AUR62043560-RA">
    <property type="protein sequence ID" value="AUR62043560-RA:cds"/>
    <property type="gene ID" value="AUR62043560"/>
</dbReference>